<dbReference type="GO" id="GO:0055085">
    <property type="term" value="P:transmembrane transport"/>
    <property type="evidence" value="ECO:0007669"/>
    <property type="project" value="UniProtKB-ARBA"/>
</dbReference>
<evidence type="ECO:0000256" key="4">
    <source>
        <dbReference type="ARBA" id="ARBA00022741"/>
    </source>
</evidence>
<dbReference type="SMART" id="SM00382">
    <property type="entry name" value="AAA"/>
    <property type="match status" value="2"/>
</dbReference>
<dbReference type="InterPro" id="IPR003439">
    <property type="entry name" value="ABC_transporter-like_ATP-bd"/>
</dbReference>
<gene>
    <name evidence="7" type="ORF">CDO81_23300</name>
</gene>
<dbReference type="GO" id="GO:0005524">
    <property type="term" value="F:ATP binding"/>
    <property type="evidence" value="ECO:0007669"/>
    <property type="project" value="UniProtKB-KW"/>
</dbReference>
<dbReference type="Proteomes" id="UP000197446">
    <property type="component" value="Unassembled WGS sequence"/>
</dbReference>
<comment type="caution">
    <text evidence="7">The sequence shown here is derived from an EMBL/GenBank/DDBJ whole genome shotgun (WGS) entry which is preliminary data.</text>
</comment>
<dbReference type="EMBL" id="NISI01000013">
    <property type="protein sequence ID" value="OWR01699.1"/>
    <property type="molecule type" value="Genomic_DNA"/>
</dbReference>
<evidence type="ECO:0000256" key="1">
    <source>
        <dbReference type="ARBA" id="ARBA00005417"/>
    </source>
</evidence>
<keyword evidence="2" id="KW-0813">Transport</keyword>
<dbReference type="InterPro" id="IPR017871">
    <property type="entry name" value="ABC_transporter-like_CS"/>
</dbReference>
<dbReference type="Pfam" id="PF00005">
    <property type="entry name" value="ABC_tran"/>
    <property type="match status" value="2"/>
</dbReference>
<dbReference type="CDD" id="cd03257">
    <property type="entry name" value="ABC_NikE_OppD_transporters"/>
    <property type="match status" value="2"/>
</dbReference>
<keyword evidence="3" id="KW-0472">Membrane</keyword>
<keyword evidence="8" id="KW-1185">Reference proteome</keyword>
<reference evidence="7 8" key="1">
    <citation type="journal article" date="2007" name="Int. J. Syst. Evol. Microbiol.">
        <title>Description of Pelomonas aquatica sp. nov. and Pelomonas puraquae sp. nov., isolated from industrial and haemodialysis water.</title>
        <authorList>
            <person name="Gomila M."/>
            <person name="Bowien B."/>
            <person name="Falsen E."/>
            <person name="Moore E.R."/>
            <person name="Lalucat J."/>
        </authorList>
    </citation>
    <scope>NUCLEOTIDE SEQUENCE [LARGE SCALE GENOMIC DNA]</scope>
    <source>
        <strain evidence="7 8">CCUG 52769</strain>
    </source>
</reference>
<sequence length="525" mass="55487">MSARLQLQDLRVTLAGEPRLHGLDMSLAPGEVLGLVGESGSGKSLTALAIAGLLPGQATTTGRVLLDGEDLLALPEAAMDARRGAAIGLVFQEPMQALNPLMTLGAQVAEALRLHRPLSRHEAAREAEAALTRVGLAGLGGRHPHELSGGQRQRGVIAIAMALRPRLLIADEPTTALDAAAQAQVLALLRELVREQGSALLLISHDLPLVASVADRIAVLRHGRLVEQGPARALLQSPQQPETAALIADSALPARPPVPAPDLSAPLLAATGLVREVRHGGGLLVRPVVKRLLDGVSLQVAPGERVGLVGASGSGKSTLLRALLALEPLQAGEVQLQGRRFTGAERELRRQMQIVFQDPAASLDPRWRAWELVAEPLALRDPVPDRALQRRLACDWLDRVGLGAAVADRFPHQFSGGQRQRLAIARALILEPALLVLDEAVSALDVSVRGQVLALIDTLCREHGTALLFVTHDLGVVRAATDRLYVLDAGRIIESGPTAEVFAQPRQAATRALLAATPDLATLLG</sequence>
<dbReference type="PROSITE" id="PS50893">
    <property type="entry name" value="ABC_TRANSPORTER_2"/>
    <property type="match status" value="2"/>
</dbReference>
<dbReference type="SUPFAM" id="SSF52540">
    <property type="entry name" value="P-loop containing nucleoside triphosphate hydrolases"/>
    <property type="match status" value="2"/>
</dbReference>
<dbReference type="PANTHER" id="PTHR43776:SF7">
    <property type="entry name" value="D,D-DIPEPTIDE TRANSPORT ATP-BINDING PROTEIN DDPF-RELATED"/>
    <property type="match status" value="1"/>
</dbReference>
<protein>
    <submittedName>
        <fullName evidence="7">Microcin ABC transporter ATP-binding protein</fullName>
    </submittedName>
</protein>
<dbReference type="InterPro" id="IPR050319">
    <property type="entry name" value="ABC_transp_ATP-bind"/>
</dbReference>
<dbReference type="NCBIfam" id="NF008453">
    <property type="entry name" value="PRK11308.1"/>
    <property type="match status" value="2"/>
</dbReference>
<dbReference type="Gene3D" id="3.40.50.300">
    <property type="entry name" value="P-loop containing nucleotide triphosphate hydrolases"/>
    <property type="match status" value="2"/>
</dbReference>
<keyword evidence="4" id="KW-0547">Nucleotide-binding</keyword>
<evidence type="ECO:0000256" key="5">
    <source>
        <dbReference type="ARBA" id="ARBA00022840"/>
    </source>
</evidence>
<dbReference type="InterPro" id="IPR003593">
    <property type="entry name" value="AAA+_ATPase"/>
</dbReference>
<evidence type="ECO:0000313" key="8">
    <source>
        <dbReference type="Proteomes" id="UP000197446"/>
    </source>
</evidence>
<dbReference type="InterPro" id="IPR027417">
    <property type="entry name" value="P-loop_NTPase"/>
</dbReference>
<dbReference type="PANTHER" id="PTHR43776">
    <property type="entry name" value="TRANSPORT ATP-BINDING PROTEIN"/>
    <property type="match status" value="1"/>
</dbReference>
<dbReference type="AlphaFoldDB" id="A0A254N033"/>
<evidence type="ECO:0000256" key="2">
    <source>
        <dbReference type="ARBA" id="ARBA00022448"/>
    </source>
</evidence>
<evidence type="ECO:0000259" key="6">
    <source>
        <dbReference type="PROSITE" id="PS50893"/>
    </source>
</evidence>
<dbReference type="GO" id="GO:0016887">
    <property type="term" value="F:ATP hydrolysis activity"/>
    <property type="evidence" value="ECO:0007669"/>
    <property type="project" value="InterPro"/>
</dbReference>
<accession>A0A254N033</accession>
<name>A0A254N033_9BURK</name>
<evidence type="ECO:0000256" key="3">
    <source>
        <dbReference type="ARBA" id="ARBA00022475"/>
    </source>
</evidence>
<proteinExistence type="inferred from homology"/>
<feature type="domain" description="ABC transporter" evidence="6">
    <location>
        <begin position="5"/>
        <end position="247"/>
    </location>
</feature>
<keyword evidence="5 7" id="KW-0067">ATP-binding</keyword>
<keyword evidence="3" id="KW-1003">Cell membrane</keyword>
<dbReference type="OrthoDB" id="9802772at2"/>
<organism evidence="7 8">
    <name type="scientific">Roseateles puraquae</name>
    <dbReference type="NCBI Taxonomy" id="431059"/>
    <lineage>
        <taxon>Bacteria</taxon>
        <taxon>Pseudomonadati</taxon>
        <taxon>Pseudomonadota</taxon>
        <taxon>Betaproteobacteria</taxon>
        <taxon>Burkholderiales</taxon>
        <taxon>Sphaerotilaceae</taxon>
        <taxon>Roseateles</taxon>
    </lineage>
</organism>
<comment type="similarity">
    <text evidence="1">Belongs to the ABC transporter superfamily.</text>
</comment>
<feature type="domain" description="ABC transporter" evidence="6">
    <location>
        <begin position="268"/>
        <end position="514"/>
    </location>
</feature>
<dbReference type="RefSeq" id="WP_088485654.1">
    <property type="nucleotide sequence ID" value="NZ_NISI01000013.1"/>
</dbReference>
<evidence type="ECO:0000313" key="7">
    <source>
        <dbReference type="EMBL" id="OWR01699.1"/>
    </source>
</evidence>
<dbReference type="PROSITE" id="PS00211">
    <property type="entry name" value="ABC_TRANSPORTER_1"/>
    <property type="match status" value="1"/>
</dbReference>